<evidence type="ECO:0000256" key="5">
    <source>
        <dbReference type="RuleBase" id="RU000363"/>
    </source>
</evidence>
<dbReference type="InterPro" id="IPR051019">
    <property type="entry name" value="VLCFA-Steroid_DH"/>
</dbReference>
<dbReference type="InterPro" id="IPR020904">
    <property type="entry name" value="Sc_DH/Rdtase_CS"/>
</dbReference>
<dbReference type="Pfam" id="PF00106">
    <property type="entry name" value="adh_short"/>
    <property type="match status" value="1"/>
</dbReference>
<gene>
    <name evidence="6" type="ORF">DSTB1V02_LOCUS452</name>
</gene>
<sequence length="305" mass="34000">MVTFSVLAWAGVQLFHQMRRLLVHAFAPYPLFPSFGAWAVITGCTDGIGLSYAKELARRGMKIVLISRNPEKLEAVAWQIKKEFSVETLVVQADFRKLDIYEGIKEKLAGLDVGVLVNNVGITTDIQSFLDVPEGDKAYQDLILVNNMSLVRMTHMVLPGMVEKGKGIIINVSSLSAVSPIPLIATYAATKAFVDSFSRSLAWEYKSKGIHVHLVGPGFVYTKKTDQLLDRPSLGAPTPDTFVRSDLRSITKIQVTSGYWLHNLQRDAACFVNYVSPAFATSLGWWGMKFVLEKSKQRSEKRKKQ</sequence>
<keyword evidence="7" id="KW-1185">Reference proteome</keyword>
<keyword evidence="4" id="KW-0560">Oxidoreductase</keyword>
<dbReference type="InterPro" id="IPR002347">
    <property type="entry name" value="SDR_fam"/>
</dbReference>
<dbReference type="PRINTS" id="PR00081">
    <property type="entry name" value="GDHRDH"/>
</dbReference>
<comment type="similarity">
    <text evidence="2 5">Belongs to the short-chain dehydrogenases/reductases (SDR) family.</text>
</comment>
<evidence type="ECO:0000313" key="6">
    <source>
        <dbReference type="EMBL" id="CAD7240428.1"/>
    </source>
</evidence>
<name>A0A7R8X3Z7_9CRUS</name>
<dbReference type="CDD" id="cd05356">
    <property type="entry name" value="17beta-HSD1_like_SDR_c"/>
    <property type="match status" value="1"/>
</dbReference>
<reference evidence="6" key="1">
    <citation type="submission" date="2020-11" db="EMBL/GenBank/DDBJ databases">
        <authorList>
            <person name="Tran Van P."/>
        </authorList>
    </citation>
    <scope>NUCLEOTIDE SEQUENCE</scope>
</reference>
<accession>A0A7R8X3Z7</accession>
<protein>
    <submittedName>
        <fullName evidence="6">Uncharacterized protein</fullName>
    </submittedName>
</protein>
<evidence type="ECO:0000256" key="1">
    <source>
        <dbReference type="ARBA" id="ARBA00004240"/>
    </source>
</evidence>
<keyword evidence="3" id="KW-0521">NADP</keyword>
<dbReference type="Gene3D" id="3.40.50.720">
    <property type="entry name" value="NAD(P)-binding Rossmann-like Domain"/>
    <property type="match status" value="1"/>
</dbReference>
<dbReference type="InterPro" id="IPR036291">
    <property type="entry name" value="NAD(P)-bd_dom_sf"/>
</dbReference>
<dbReference type="EMBL" id="LR899549">
    <property type="protein sequence ID" value="CAD7240428.1"/>
    <property type="molecule type" value="Genomic_DNA"/>
</dbReference>
<evidence type="ECO:0000256" key="2">
    <source>
        <dbReference type="ARBA" id="ARBA00006484"/>
    </source>
</evidence>
<evidence type="ECO:0000256" key="3">
    <source>
        <dbReference type="ARBA" id="ARBA00022857"/>
    </source>
</evidence>
<dbReference type="PANTHER" id="PTHR43899">
    <property type="entry name" value="RH59310P"/>
    <property type="match status" value="1"/>
</dbReference>
<dbReference type="OrthoDB" id="5545019at2759"/>
<organism evidence="6">
    <name type="scientific">Darwinula stevensoni</name>
    <dbReference type="NCBI Taxonomy" id="69355"/>
    <lineage>
        <taxon>Eukaryota</taxon>
        <taxon>Metazoa</taxon>
        <taxon>Ecdysozoa</taxon>
        <taxon>Arthropoda</taxon>
        <taxon>Crustacea</taxon>
        <taxon>Oligostraca</taxon>
        <taxon>Ostracoda</taxon>
        <taxon>Podocopa</taxon>
        <taxon>Podocopida</taxon>
        <taxon>Darwinulocopina</taxon>
        <taxon>Darwinuloidea</taxon>
        <taxon>Darwinulidae</taxon>
        <taxon>Darwinula</taxon>
    </lineage>
</organism>
<dbReference type="Proteomes" id="UP000677054">
    <property type="component" value="Unassembled WGS sequence"/>
</dbReference>
<dbReference type="PROSITE" id="PS00061">
    <property type="entry name" value="ADH_SHORT"/>
    <property type="match status" value="1"/>
</dbReference>
<evidence type="ECO:0000313" key="7">
    <source>
        <dbReference type="Proteomes" id="UP000677054"/>
    </source>
</evidence>
<dbReference type="PIRSF" id="PIRSF000126">
    <property type="entry name" value="11-beta-HSD1"/>
    <property type="match status" value="1"/>
</dbReference>
<dbReference type="GO" id="GO:0016491">
    <property type="term" value="F:oxidoreductase activity"/>
    <property type="evidence" value="ECO:0007669"/>
    <property type="project" value="UniProtKB-KW"/>
</dbReference>
<dbReference type="PANTHER" id="PTHR43899:SF13">
    <property type="entry name" value="RH59310P"/>
    <property type="match status" value="1"/>
</dbReference>
<dbReference type="AlphaFoldDB" id="A0A7R8X3Z7"/>
<proteinExistence type="inferred from homology"/>
<evidence type="ECO:0000256" key="4">
    <source>
        <dbReference type="ARBA" id="ARBA00023002"/>
    </source>
</evidence>
<dbReference type="GO" id="GO:0005783">
    <property type="term" value="C:endoplasmic reticulum"/>
    <property type="evidence" value="ECO:0007669"/>
    <property type="project" value="UniProtKB-SubCell"/>
</dbReference>
<dbReference type="SUPFAM" id="SSF51735">
    <property type="entry name" value="NAD(P)-binding Rossmann-fold domains"/>
    <property type="match status" value="1"/>
</dbReference>
<comment type="subcellular location">
    <subcellularLocation>
        <location evidence="1">Endoplasmic reticulum</location>
    </subcellularLocation>
</comment>
<dbReference type="EMBL" id="CAJPEV010000032">
    <property type="protein sequence ID" value="CAG0879140.1"/>
    <property type="molecule type" value="Genomic_DNA"/>
</dbReference>
<dbReference type="FunFam" id="3.40.50.720:FF:000137">
    <property type="entry name" value="Hydroxysteroid (17-beta) dehydrogenase 3"/>
    <property type="match status" value="1"/>
</dbReference>
<dbReference type="PRINTS" id="PR00080">
    <property type="entry name" value="SDRFAMILY"/>
</dbReference>